<dbReference type="EMBL" id="SNYI01000001">
    <property type="protein sequence ID" value="TDQ32285.1"/>
    <property type="molecule type" value="Genomic_DNA"/>
</dbReference>
<comment type="similarity">
    <text evidence="1">Belongs to the outer membrane factor (OMF) (TC 1.B.17) family.</text>
</comment>
<protein>
    <submittedName>
        <fullName evidence="4">Outer membrane protein TolC</fullName>
    </submittedName>
</protein>
<dbReference type="InterPro" id="IPR003423">
    <property type="entry name" value="OMP_efflux"/>
</dbReference>
<dbReference type="GO" id="GO:0015562">
    <property type="term" value="F:efflux transmembrane transporter activity"/>
    <property type="evidence" value="ECO:0007669"/>
    <property type="project" value="InterPro"/>
</dbReference>
<keyword evidence="5" id="KW-1185">Reference proteome</keyword>
<dbReference type="AlphaFoldDB" id="A0A4R6TM67"/>
<comment type="caution">
    <text evidence="4">The sequence shown here is derived from an EMBL/GenBank/DDBJ whole genome shotgun (WGS) entry which is preliminary data.</text>
</comment>
<evidence type="ECO:0000313" key="5">
    <source>
        <dbReference type="Proteomes" id="UP000295468"/>
    </source>
</evidence>
<accession>A0A4R6TM67</accession>
<dbReference type="OrthoDB" id="1680428at2"/>
<dbReference type="InterPro" id="IPR010131">
    <property type="entry name" value="MdtP/NodT-like"/>
</dbReference>
<evidence type="ECO:0000313" key="4">
    <source>
        <dbReference type="EMBL" id="TDQ32285.1"/>
    </source>
</evidence>
<dbReference type="PANTHER" id="PTHR30203">
    <property type="entry name" value="OUTER MEMBRANE CATION EFFLUX PROTEIN"/>
    <property type="match status" value="1"/>
</dbReference>
<keyword evidence="2" id="KW-0175">Coiled coil</keyword>
<feature type="coiled-coil region" evidence="2">
    <location>
        <begin position="300"/>
        <end position="340"/>
    </location>
</feature>
<dbReference type="PANTHER" id="PTHR30203:SF24">
    <property type="entry name" value="BLR4935 PROTEIN"/>
    <property type="match status" value="1"/>
</dbReference>
<sequence length="405" mass="46273">MRKYIIILLLTQFCFPANAQDLQTYISIAQAENPGLQAYQTRLDIAREKVNEANWLPNTEISTSYFVSEPETRTGPQRARFSARQMFPWFGTIGSREELATVLSEAEYIEYQVARRELILKVASAYYQLQAFRAQQAVLAENLDLLETYERLALTAVEVGRASATDVLRLQIRQNELKQESKTLEQEFLAQAAAFDALLNRNPGTGISLPDSIPIPETDPPISEEGLLLNPELVKYDKLYESVSRAEVLNRREAAPMFGLGVDYIPVANRTDMSLPENGKDILMPMVSLSIPIFNNQFRSRSVQNEMRQTELELQRQERLNQLQAALARAIHERDAARITHGLLEENLEQVKQVESILLKNYETGTIDFNEILDIQEMQLRFQNRMTVAAKTYFEKSALINYLTQ</sequence>
<keyword evidence="3" id="KW-0732">Signal</keyword>
<name>A0A4R6TM67_9FLAO</name>
<dbReference type="Pfam" id="PF02321">
    <property type="entry name" value="OEP"/>
    <property type="match status" value="1"/>
</dbReference>
<feature type="chain" id="PRO_5020848731" evidence="3">
    <location>
        <begin position="20"/>
        <end position="405"/>
    </location>
</feature>
<dbReference type="Gene3D" id="1.20.1600.10">
    <property type="entry name" value="Outer membrane efflux proteins (OEP)"/>
    <property type="match status" value="1"/>
</dbReference>
<reference evidence="4 5" key="1">
    <citation type="submission" date="2019-03" db="EMBL/GenBank/DDBJ databases">
        <title>Genomic Encyclopedia of Archaeal and Bacterial Type Strains, Phase II (KMG-II): from individual species to whole genera.</title>
        <authorList>
            <person name="Goeker M."/>
        </authorList>
    </citation>
    <scope>NUCLEOTIDE SEQUENCE [LARGE SCALE GENOMIC DNA]</scope>
    <source>
        <strain evidence="4 5">DSM 18435</strain>
    </source>
</reference>
<dbReference type="RefSeq" id="WP_133642363.1">
    <property type="nucleotide sequence ID" value="NZ_SNYI01000001.1"/>
</dbReference>
<evidence type="ECO:0000256" key="1">
    <source>
        <dbReference type="ARBA" id="ARBA00007613"/>
    </source>
</evidence>
<feature type="signal peptide" evidence="3">
    <location>
        <begin position="1"/>
        <end position="19"/>
    </location>
</feature>
<dbReference type="Proteomes" id="UP000295468">
    <property type="component" value="Unassembled WGS sequence"/>
</dbReference>
<gene>
    <name evidence="4" type="ORF">CLV82_0108</name>
</gene>
<organism evidence="4 5">
    <name type="scientific">Zeaxanthinibacter enoshimensis</name>
    <dbReference type="NCBI Taxonomy" id="392009"/>
    <lineage>
        <taxon>Bacteria</taxon>
        <taxon>Pseudomonadati</taxon>
        <taxon>Bacteroidota</taxon>
        <taxon>Flavobacteriia</taxon>
        <taxon>Flavobacteriales</taxon>
        <taxon>Flavobacteriaceae</taxon>
        <taxon>Zeaxanthinibacter</taxon>
    </lineage>
</organism>
<evidence type="ECO:0000256" key="3">
    <source>
        <dbReference type="SAM" id="SignalP"/>
    </source>
</evidence>
<evidence type="ECO:0000256" key="2">
    <source>
        <dbReference type="SAM" id="Coils"/>
    </source>
</evidence>
<proteinExistence type="inferred from homology"/>
<dbReference type="SUPFAM" id="SSF56954">
    <property type="entry name" value="Outer membrane efflux proteins (OEP)"/>
    <property type="match status" value="1"/>
</dbReference>